<dbReference type="PROSITE" id="PS50088">
    <property type="entry name" value="ANK_REPEAT"/>
    <property type="match status" value="3"/>
</dbReference>
<evidence type="ECO:0000256" key="1">
    <source>
        <dbReference type="ARBA" id="ARBA00004651"/>
    </source>
</evidence>
<gene>
    <name evidence="17" type="ORF">QE152_g27044</name>
</gene>
<keyword evidence="6 15" id="KW-0812">Transmembrane</keyword>
<dbReference type="InterPro" id="IPR002110">
    <property type="entry name" value="Ankyrin_rpt"/>
</dbReference>
<dbReference type="GO" id="GO:0005262">
    <property type="term" value="F:calcium channel activity"/>
    <property type="evidence" value="ECO:0007669"/>
    <property type="project" value="UniProtKB-KW"/>
</dbReference>
<dbReference type="Proteomes" id="UP001458880">
    <property type="component" value="Unassembled WGS sequence"/>
</dbReference>
<comment type="caution">
    <text evidence="17">The sequence shown here is derived from an EMBL/GenBank/DDBJ whole genome shotgun (WGS) entry which is preliminary data.</text>
</comment>
<keyword evidence="2" id="KW-0813">Transport</keyword>
<reference evidence="17 18" key="1">
    <citation type="journal article" date="2024" name="BMC Genomics">
        <title>De novo assembly and annotation of Popillia japonica's genome with initial clues to its potential as an invasive pest.</title>
        <authorList>
            <person name="Cucini C."/>
            <person name="Boschi S."/>
            <person name="Funari R."/>
            <person name="Cardaioli E."/>
            <person name="Iannotti N."/>
            <person name="Marturano G."/>
            <person name="Paoli F."/>
            <person name="Bruttini M."/>
            <person name="Carapelli A."/>
            <person name="Frati F."/>
            <person name="Nardi F."/>
        </authorList>
    </citation>
    <scope>NUCLEOTIDE SEQUENCE [LARGE SCALE GENOMIC DNA]</scope>
    <source>
        <strain evidence="17">DMR45628</strain>
    </source>
</reference>
<keyword evidence="10" id="KW-0406">Ion transport</keyword>
<feature type="transmembrane region" description="Helical" evidence="15">
    <location>
        <begin position="554"/>
        <end position="572"/>
    </location>
</feature>
<keyword evidence="8" id="KW-0106">Calcium</keyword>
<keyword evidence="7" id="KW-0677">Repeat</keyword>
<evidence type="ECO:0000256" key="6">
    <source>
        <dbReference type="ARBA" id="ARBA00022692"/>
    </source>
</evidence>
<evidence type="ECO:0000313" key="17">
    <source>
        <dbReference type="EMBL" id="KAK9708731.1"/>
    </source>
</evidence>
<dbReference type="InterPro" id="IPR024862">
    <property type="entry name" value="TRPV"/>
</dbReference>
<dbReference type="InterPro" id="IPR036770">
    <property type="entry name" value="Ankyrin_rpt-contain_sf"/>
</dbReference>
<feature type="repeat" description="ANK" evidence="13">
    <location>
        <begin position="180"/>
        <end position="212"/>
    </location>
</feature>
<name>A0AAW1JUR0_POPJA</name>
<dbReference type="FunFam" id="1.25.40.20:FF:000181">
    <property type="entry name" value="Nanchung, isoform A"/>
    <property type="match status" value="1"/>
</dbReference>
<keyword evidence="5" id="KW-0107">Calcium channel</keyword>
<feature type="transmembrane region" description="Helical" evidence="15">
    <location>
        <begin position="671"/>
        <end position="688"/>
    </location>
</feature>
<evidence type="ECO:0000256" key="8">
    <source>
        <dbReference type="ARBA" id="ARBA00022837"/>
    </source>
</evidence>
<feature type="compositionally biased region" description="Polar residues" evidence="14">
    <location>
        <begin position="814"/>
        <end position="826"/>
    </location>
</feature>
<feature type="domain" description="Ion transport" evidence="16">
    <location>
        <begin position="533"/>
        <end position="732"/>
    </location>
</feature>
<feature type="region of interest" description="Disordered" evidence="14">
    <location>
        <begin position="801"/>
        <end position="826"/>
    </location>
</feature>
<evidence type="ECO:0000256" key="7">
    <source>
        <dbReference type="ARBA" id="ARBA00022737"/>
    </source>
</evidence>
<dbReference type="SMART" id="SM00248">
    <property type="entry name" value="ANK"/>
    <property type="match status" value="5"/>
</dbReference>
<feature type="transmembrane region" description="Helical" evidence="15">
    <location>
        <begin position="622"/>
        <end position="643"/>
    </location>
</feature>
<keyword evidence="18" id="KW-1185">Reference proteome</keyword>
<dbReference type="Gene3D" id="1.25.40.20">
    <property type="entry name" value="Ankyrin repeat-containing domain"/>
    <property type="match status" value="1"/>
</dbReference>
<evidence type="ECO:0000256" key="12">
    <source>
        <dbReference type="ARBA" id="ARBA00023303"/>
    </source>
</evidence>
<evidence type="ECO:0000256" key="3">
    <source>
        <dbReference type="ARBA" id="ARBA00022475"/>
    </source>
</evidence>
<dbReference type="Pfam" id="PF00023">
    <property type="entry name" value="Ank"/>
    <property type="match status" value="2"/>
</dbReference>
<protein>
    <submittedName>
        <fullName evidence="17">Ankyrin repeats (3 copies)</fullName>
    </submittedName>
</protein>
<feature type="transmembrane region" description="Helical" evidence="15">
    <location>
        <begin position="409"/>
        <end position="430"/>
    </location>
</feature>
<evidence type="ECO:0000256" key="14">
    <source>
        <dbReference type="SAM" id="MobiDB-lite"/>
    </source>
</evidence>
<keyword evidence="12" id="KW-0407">Ion channel</keyword>
<proteinExistence type="predicted"/>
<evidence type="ECO:0000256" key="11">
    <source>
        <dbReference type="ARBA" id="ARBA00023136"/>
    </source>
</evidence>
<keyword evidence="11 15" id="KW-0472">Membrane</keyword>
<evidence type="ECO:0000256" key="13">
    <source>
        <dbReference type="PROSITE-ProRule" id="PRU00023"/>
    </source>
</evidence>
<evidence type="ECO:0000256" key="5">
    <source>
        <dbReference type="ARBA" id="ARBA00022673"/>
    </source>
</evidence>
<feature type="transmembrane region" description="Helical" evidence="15">
    <location>
        <begin position="584"/>
        <end position="601"/>
    </location>
</feature>
<evidence type="ECO:0000256" key="4">
    <source>
        <dbReference type="ARBA" id="ARBA00022568"/>
    </source>
</evidence>
<dbReference type="GO" id="GO:0034703">
    <property type="term" value="C:cation channel complex"/>
    <property type="evidence" value="ECO:0007669"/>
    <property type="project" value="UniProtKB-ARBA"/>
</dbReference>
<dbReference type="GO" id="GO:0098703">
    <property type="term" value="P:calcium ion import across plasma membrane"/>
    <property type="evidence" value="ECO:0007669"/>
    <property type="project" value="TreeGrafter"/>
</dbReference>
<dbReference type="EMBL" id="JASPKY010000322">
    <property type="protein sequence ID" value="KAK9708731.1"/>
    <property type="molecule type" value="Genomic_DNA"/>
</dbReference>
<dbReference type="SUPFAM" id="SSF48403">
    <property type="entry name" value="Ankyrin repeat"/>
    <property type="match status" value="1"/>
</dbReference>
<dbReference type="AlphaFoldDB" id="A0AAW1JUR0"/>
<feature type="transmembrane region" description="Helical" evidence="15">
    <location>
        <begin position="700"/>
        <end position="722"/>
    </location>
</feature>
<accession>A0AAW1JUR0</accession>
<keyword evidence="4" id="KW-0109">Calcium transport</keyword>
<sequence length="826" mass="94905">MGGDSTSADAVRHKAIDKEEEDFTKLEATKKNCGGLLVELMKRAAQNKQYAEIDHAIKSKIEPFLYNKGQGMYIPISQLVLLRNKDRPRHKWLPQLKVMENPEDFEVDDENINVSEEEYQRNPNLYRFVCWKIKERGAVGEALLHLCLLNATSIHADIAKRLLRFYPKLINDIYMSDEYYGENVLHIAIVNEDPSMVRFLLDAGVNIQERCFGNFMCPEDQKSSRSDSLDHEWVNVYPITNYDGYVYWGEYPLSFAACLGQEECYRLMLSRGADPDAQDTNGNTVLHLLVIYQKIEAFDMAYEVGASLDIRNVMSLTPVTLAASLARVEMFFHILNIEREIYWQIGSITCAAYPLSQIDTIDTKTGQISKTSVLNSVVFGDKDEHLELMDGVVIDLLNAKWNTFVKKKFYRQFFTFAFYFIISLICFTLRPGPPINAVLSNATNTTNTTTKALNTTDSLNLTLTFNDTAKNESISSLTTLLLNFTIPTEDTMVEEWWDNLTEKCRLMRMDDMQSKIRIAAEVAMFFGAFAYLAAAVREAKFLGMRMFYENLMTAPSRVMFLFSCILMLNLPPLRLSCNDEIEDIVAVVIMLTTAPYFLFFCRGFKTVGPFVVMIYRMVMGDLLRFASIYLVFVMGFSQAYYIIFLSFDNPLTPEDVDDSATNPMSTPMESIMAMFLMSLTNFGDYYSAFSKTKHEYVAKFLFVVYMAIVAILLINMLIAMMGNTYQKIAETRNEWQRQWARIVLVVERGVSPAERLKQLMVYSQPMSDGRRALVLRLHQSDEDKEEMKEILEMKRRHERHLKKREEKVLGTAPLITQPTKPTQLTK</sequence>
<dbReference type="GO" id="GO:0005886">
    <property type="term" value="C:plasma membrane"/>
    <property type="evidence" value="ECO:0007669"/>
    <property type="project" value="UniProtKB-SubCell"/>
</dbReference>
<evidence type="ECO:0000313" key="18">
    <source>
        <dbReference type="Proteomes" id="UP001458880"/>
    </source>
</evidence>
<evidence type="ECO:0000256" key="2">
    <source>
        <dbReference type="ARBA" id="ARBA00022448"/>
    </source>
</evidence>
<organism evidence="17 18">
    <name type="scientific">Popillia japonica</name>
    <name type="common">Japanese beetle</name>
    <dbReference type="NCBI Taxonomy" id="7064"/>
    <lineage>
        <taxon>Eukaryota</taxon>
        <taxon>Metazoa</taxon>
        <taxon>Ecdysozoa</taxon>
        <taxon>Arthropoda</taxon>
        <taxon>Hexapoda</taxon>
        <taxon>Insecta</taxon>
        <taxon>Pterygota</taxon>
        <taxon>Neoptera</taxon>
        <taxon>Endopterygota</taxon>
        <taxon>Coleoptera</taxon>
        <taxon>Polyphaga</taxon>
        <taxon>Scarabaeiformia</taxon>
        <taxon>Scarabaeidae</taxon>
        <taxon>Rutelinae</taxon>
        <taxon>Popillia</taxon>
    </lineage>
</organism>
<comment type="subcellular location">
    <subcellularLocation>
        <location evidence="1">Cell membrane</location>
        <topology evidence="1">Multi-pass membrane protein</topology>
    </subcellularLocation>
</comment>
<feature type="repeat" description="ANK" evidence="13">
    <location>
        <begin position="281"/>
        <end position="313"/>
    </location>
</feature>
<dbReference type="InterPro" id="IPR005821">
    <property type="entry name" value="Ion_trans_dom"/>
</dbReference>
<dbReference type="PANTHER" id="PTHR10582">
    <property type="entry name" value="TRANSIENT RECEPTOR POTENTIAL ION CHANNEL PROTEIN"/>
    <property type="match status" value="1"/>
</dbReference>
<evidence type="ECO:0000259" key="16">
    <source>
        <dbReference type="Pfam" id="PF00520"/>
    </source>
</evidence>
<evidence type="ECO:0000256" key="15">
    <source>
        <dbReference type="SAM" id="Phobius"/>
    </source>
</evidence>
<feature type="repeat" description="ANK" evidence="13">
    <location>
        <begin position="248"/>
        <end position="280"/>
    </location>
</feature>
<dbReference type="PANTHER" id="PTHR10582:SF28">
    <property type="entry name" value="NANCHUNG, ISOFORM B"/>
    <property type="match status" value="1"/>
</dbReference>
<dbReference type="Pfam" id="PF00520">
    <property type="entry name" value="Ion_trans"/>
    <property type="match status" value="1"/>
</dbReference>
<keyword evidence="9 15" id="KW-1133">Transmembrane helix</keyword>
<keyword evidence="3" id="KW-1003">Cell membrane</keyword>
<keyword evidence="13" id="KW-0040">ANK repeat</keyword>
<evidence type="ECO:0000256" key="10">
    <source>
        <dbReference type="ARBA" id="ARBA00023065"/>
    </source>
</evidence>
<feature type="transmembrane region" description="Helical" evidence="15">
    <location>
        <begin position="516"/>
        <end position="534"/>
    </location>
</feature>
<dbReference type="PROSITE" id="PS50297">
    <property type="entry name" value="ANK_REP_REGION"/>
    <property type="match status" value="2"/>
</dbReference>
<evidence type="ECO:0000256" key="9">
    <source>
        <dbReference type="ARBA" id="ARBA00022989"/>
    </source>
</evidence>